<proteinExistence type="predicted"/>
<dbReference type="RefSeq" id="WP_068709104.1">
    <property type="nucleotide sequence ID" value="NZ_BAAAXQ010000077.1"/>
</dbReference>
<organism evidence="2 3">
    <name type="scientific">Tetragenococcus solitarius</name>
    <dbReference type="NCBI Taxonomy" id="71453"/>
    <lineage>
        <taxon>Bacteria</taxon>
        <taxon>Bacillati</taxon>
        <taxon>Bacillota</taxon>
        <taxon>Bacilli</taxon>
        <taxon>Lactobacillales</taxon>
        <taxon>Enterococcaceae</taxon>
        <taxon>Tetragenococcus</taxon>
    </lineage>
</organism>
<dbReference type="EMBL" id="BAAAXQ010000077">
    <property type="protein sequence ID" value="GAA3026162.1"/>
    <property type="molecule type" value="Genomic_DNA"/>
</dbReference>
<gene>
    <name evidence="2" type="ORF">GCM10019998_23340</name>
</gene>
<evidence type="ECO:0000256" key="1">
    <source>
        <dbReference type="SAM" id="Phobius"/>
    </source>
</evidence>
<name>A0ABN3YD90_9ENTE</name>
<evidence type="ECO:0000313" key="2">
    <source>
        <dbReference type="EMBL" id="GAA3026162.1"/>
    </source>
</evidence>
<keyword evidence="3" id="KW-1185">Reference proteome</keyword>
<feature type="transmembrane region" description="Helical" evidence="1">
    <location>
        <begin position="123"/>
        <end position="142"/>
    </location>
</feature>
<accession>A0ABN3YD90</accession>
<dbReference type="Proteomes" id="UP001501577">
    <property type="component" value="Unassembled WGS sequence"/>
</dbReference>
<comment type="caution">
    <text evidence="2">The sequence shown here is derived from an EMBL/GenBank/DDBJ whole genome shotgun (WGS) entry which is preliminary data.</text>
</comment>
<dbReference type="InterPro" id="IPR021359">
    <property type="entry name" value="DUF2812"/>
</dbReference>
<sequence length="180" mass="21425">MKKVFKFFTVDNFEKEELYLRKMAQKGWQFKNYRGFRYYFEKDKPQDTYYRIDYHASDDGDKSEYLQLFRDSGWEPIFSLPILDGEWVYFKKNNSQTGSTEIFTDASSKIQLFRKIKKRWARFALLLFICAFLPLIVGSLIFKSPFLFLFLILISGGIAVLYGKMIVNLAKKIQKLQEYG</sequence>
<evidence type="ECO:0000313" key="3">
    <source>
        <dbReference type="Proteomes" id="UP001501577"/>
    </source>
</evidence>
<reference evidence="2 3" key="1">
    <citation type="journal article" date="2019" name="Int. J. Syst. Evol. Microbiol.">
        <title>The Global Catalogue of Microorganisms (GCM) 10K type strain sequencing project: providing services to taxonomists for standard genome sequencing and annotation.</title>
        <authorList>
            <consortium name="The Broad Institute Genomics Platform"/>
            <consortium name="The Broad Institute Genome Sequencing Center for Infectious Disease"/>
            <person name="Wu L."/>
            <person name="Ma J."/>
        </authorList>
    </citation>
    <scope>NUCLEOTIDE SEQUENCE [LARGE SCALE GENOMIC DNA]</scope>
    <source>
        <strain evidence="2 3">JCM 8736</strain>
    </source>
</reference>
<keyword evidence="1" id="KW-0472">Membrane</keyword>
<keyword evidence="1" id="KW-1133">Transmembrane helix</keyword>
<protein>
    <submittedName>
        <fullName evidence="2">DUF2812 domain-containing protein</fullName>
    </submittedName>
</protein>
<feature type="transmembrane region" description="Helical" evidence="1">
    <location>
        <begin position="148"/>
        <end position="167"/>
    </location>
</feature>
<keyword evidence="1" id="KW-0812">Transmembrane</keyword>
<dbReference type="Pfam" id="PF11193">
    <property type="entry name" value="DUF2812"/>
    <property type="match status" value="1"/>
</dbReference>